<sequence length="84" mass="8536">MGPVAYVIAILGCSDGSAACTTVQTMPAHYASEASCSAATGSVLAQSTDFDFPTIVAECRAVRSVPAAQAKERPTRTGVLTLEG</sequence>
<protein>
    <recommendedName>
        <fullName evidence="3">Secreted protein</fullName>
    </recommendedName>
</protein>
<name>A0ABT3JFD6_9SPHN</name>
<evidence type="ECO:0000313" key="1">
    <source>
        <dbReference type="EMBL" id="MCW3797792.1"/>
    </source>
</evidence>
<dbReference type="RefSeq" id="WP_264882323.1">
    <property type="nucleotide sequence ID" value="NZ_JAPDOB010000002.1"/>
</dbReference>
<dbReference type="Proteomes" id="UP001526246">
    <property type="component" value="Unassembled WGS sequence"/>
</dbReference>
<dbReference type="EMBL" id="JAPDOB010000002">
    <property type="protein sequence ID" value="MCW3797792.1"/>
    <property type="molecule type" value="Genomic_DNA"/>
</dbReference>
<keyword evidence="2" id="KW-1185">Reference proteome</keyword>
<evidence type="ECO:0008006" key="3">
    <source>
        <dbReference type="Google" id="ProtNLM"/>
    </source>
</evidence>
<proteinExistence type="predicted"/>
<organism evidence="1 2">
    <name type="scientific">Sphingomonas arvum</name>
    <dbReference type="NCBI Taxonomy" id="2992113"/>
    <lineage>
        <taxon>Bacteria</taxon>
        <taxon>Pseudomonadati</taxon>
        <taxon>Pseudomonadota</taxon>
        <taxon>Alphaproteobacteria</taxon>
        <taxon>Sphingomonadales</taxon>
        <taxon>Sphingomonadaceae</taxon>
        <taxon>Sphingomonas</taxon>
    </lineage>
</organism>
<comment type="caution">
    <text evidence="1">The sequence shown here is derived from an EMBL/GenBank/DDBJ whole genome shotgun (WGS) entry which is preliminary data.</text>
</comment>
<reference evidence="1 2" key="1">
    <citation type="submission" date="2022-10" db="EMBL/GenBank/DDBJ databases">
        <title>Sphingomonas sp.</title>
        <authorList>
            <person name="Jin C."/>
        </authorList>
    </citation>
    <scope>NUCLEOTIDE SEQUENCE [LARGE SCALE GENOMIC DNA]</scope>
    <source>
        <strain evidence="1 2">BN140010</strain>
    </source>
</reference>
<gene>
    <name evidence="1" type="ORF">OMW55_08245</name>
</gene>
<evidence type="ECO:0000313" key="2">
    <source>
        <dbReference type="Proteomes" id="UP001526246"/>
    </source>
</evidence>
<accession>A0ABT3JFD6</accession>